<protein>
    <submittedName>
        <fullName evidence="1">Uncharacterized protein</fullName>
    </submittedName>
</protein>
<dbReference type="GO" id="GO:0006888">
    <property type="term" value="P:endoplasmic reticulum to Golgi vesicle-mediated transport"/>
    <property type="evidence" value="ECO:0007669"/>
    <property type="project" value="InterPro"/>
</dbReference>
<dbReference type="Gene3D" id="3.30.450.70">
    <property type="match status" value="1"/>
</dbReference>
<dbReference type="OrthoDB" id="18320at2759"/>
<dbReference type="FunCoup" id="W4KHY5">
    <property type="interactions" value="38"/>
</dbReference>
<dbReference type="PANTHER" id="PTHR12403">
    <property type="entry name" value="TRAFFICKING PROTEIN PARTICLE COMPLEX SUBUNIT 2"/>
    <property type="match status" value="1"/>
</dbReference>
<proteinExistence type="predicted"/>
<dbReference type="RefSeq" id="XP_009544551.1">
    <property type="nucleotide sequence ID" value="XM_009546256.1"/>
</dbReference>
<dbReference type="EMBL" id="KI925456">
    <property type="protein sequence ID" value="ETW84930.1"/>
    <property type="molecule type" value="Genomic_DNA"/>
</dbReference>
<dbReference type="HOGENOM" id="CLU_085828_2_1_1"/>
<name>W4KHY5_HETIT</name>
<dbReference type="Pfam" id="PF04628">
    <property type="entry name" value="Sedlin_N"/>
    <property type="match status" value="1"/>
</dbReference>
<evidence type="ECO:0000313" key="2">
    <source>
        <dbReference type="Proteomes" id="UP000030671"/>
    </source>
</evidence>
<reference evidence="1 2" key="1">
    <citation type="journal article" date="2012" name="New Phytol.">
        <title>Insight into trade-off between wood decay and parasitism from the genome of a fungal forest pathogen.</title>
        <authorList>
            <person name="Olson A."/>
            <person name="Aerts A."/>
            <person name="Asiegbu F."/>
            <person name="Belbahri L."/>
            <person name="Bouzid O."/>
            <person name="Broberg A."/>
            <person name="Canback B."/>
            <person name="Coutinho P.M."/>
            <person name="Cullen D."/>
            <person name="Dalman K."/>
            <person name="Deflorio G."/>
            <person name="van Diepen L.T."/>
            <person name="Dunand C."/>
            <person name="Duplessis S."/>
            <person name="Durling M."/>
            <person name="Gonthier P."/>
            <person name="Grimwood J."/>
            <person name="Fossdal C.G."/>
            <person name="Hansson D."/>
            <person name="Henrissat B."/>
            <person name="Hietala A."/>
            <person name="Himmelstrand K."/>
            <person name="Hoffmeister D."/>
            <person name="Hogberg N."/>
            <person name="James T.Y."/>
            <person name="Karlsson M."/>
            <person name="Kohler A."/>
            <person name="Kues U."/>
            <person name="Lee Y.H."/>
            <person name="Lin Y.C."/>
            <person name="Lind M."/>
            <person name="Lindquist E."/>
            <person name="Lombard V."/>
            <person name="Lucas S."/>
            <person name="Lunden K."/>
            <person name="Morin E."/>
            <person name="Murat C."/>
            <person name="Park J."/>
            <person name="Raffaello T."/>
            <person name="Rouze P."/>
            <person name="Salamov A."/>
            <person name="Schmutz J."/>
            <person name="Solheim H."/>
            <person name="Stahlberg J."/>
            <person name="Velez H."/>
            <person name="de Vries R.P."/>
            <person name="Wiebenga A."/>
            <person name="Woodward S."/>
            <person name="Yakovlev I."/>
            <person name="Garbelotto M."/>
            <person name="Martin F."/>
            <person name="Grigoriev I.V."/>
            <person name="Stenlid J."/>
        </authorList>
    </citation>
    <scope>NUCLEOTIDE SEQUENCE [LARGE SCALE GENOMIC DNA]</scope>
    <source>
        <strain evidence="1 2">TC 32-1</strain>
    </source>
</reference>
<organism evidence="1 2">
    <name type="scientific">Heterobasidion irregulare (strain TC 32-1)</name>
    <dbReference type="NCBI Taxonomy" id="747525"/>
    <lineage>
        <taxon>Eukaryota</taxon>
        <taxon>Fungi</taxon>
        <taxon>Dikarya</taxon>
        <taxon>Basidiomycota</taxon>
        <taxon>Agaricomycotina</taxon>
        <taxon>Agaricomycetes</taxon>
        <taxon>Russulales</taxon>
        <taxon>Bondarzewiaceae</taxon>
        <taxon>Heterobasidion</taxon>
        <taxon>Heterobasidion annosum species complex</taxon>
    </lineage>
</organism>
<accession>W4KHY5</accession>
<dbReference type="SUPFAM" id="SSF64356">
    <property type="entry name" value="SNARE-like"/>
    <property type="match status" value="1"/>
</dbReference>
<dbReference type="AlphaFoldDB" id="W4KHY5"/>
<keyword evidence="2" id="KW-1185">Reference proteome</keyword>
<dbReference type="KEGG" id="hir:HETIRDRAFT_243930"/>
<dbReference type="Proteomes" id="UP000030671">
    <property type="component" value="Unassembled WGS sequence"/>
</dbReference>
<dbReference type="InParanoid" id="W4KHY5"/>
<sequence>LGLAAIAFISPQNHPILVRSFSQRHDNLLKYHYIAYTSLDIVNERITAMPKLVECYLGFLYSMENVTMYAYITLPKVKIILALALTDTRFLFFILPPLQIFKALHLAYYRSTTNPFLRL</sequence>
<dbReference type="eggNOG" id="KOG3444">
    <property type="taxonomic scope" value="Eukaryota"/>
</dbReference>
<gene>
    <name evidence="1" type="ORF">HETIRDRAFT_243930</name>
</gene>
<dbReference type="STRING" id="747525.W4KHY5"/>
<dbReference type="GO" id="GO:0005737">
    <property type="term" value="C:cytoplasm"/>
    <property type="evidence" value="ECO:0007669"/>
    <property type="project" value="GOC"/>
</dbReference>
<feature type="non-terminal residue" evidence="1">
    <location>
        <position position="119"/>
    </location>
</feature>
<dbReference type="GeneID" id="20669014"/>
<feature type="non-terminal residue" evidence="1">
    <location>
        <position position="1"/>
    </location>
</feature>
<evidence type="ECO:0000313" key="1">
    <source>
        <dbReference type="EMBL" id="ETW84930.1"/>
    </source>
</evidence>
<dbReference type="InterPro" id="IPR006722">
    <property type="entry name" value="Sedlin"/>
</dbReference>
<dbReference type="InterPro" id="IPR011012">
    <property type="entry name" value="Longin-like_dom_sf"/>
</dbReference>